<protein>
    <submittedName>
        <fullName evidence="1">Uncharacterized protein</fullName>
    </submittedName>
</protein>
<dbReference type="Proteomes" id="UP000026902">
    <property type="component" value="Segment"/>
</dbReference>
<evidence type="ECO:0000313" key="1">
    <source>
        <dbReference type="EMBL" id="AHZ09586.1"/>
    </source>
</evidence>
<dbReference type="GeneID" id="19526452"/>
<dbReference type="RefSeq" id="YP_009037052.1">
    <property type="nucleotide sequence ID" value="NC_024216.1"/>
</dbReference>
<evidence type="ECO:0000313" key="2">
    <source>
        <dbReference type="Proteomes" id="UP000026902"/>
    </source>
</evidence>
<reference evidence="2" key="1">
    <citation type="submission" date="2014-09" db="EMBL/GenBank/DDBJ databases">
        <authorList>
            <person name="Sauder A.B."/>
            <person name="McKenzie Q.R."/>
            <person name="Temple L.M."/>
            <person name="Alexis B.K."/>
            <person name="Al-Atrache Z."/>
            <person name="Lewis L.O."/>
            <person name="Loesser-Casey K.E."/>
            <person name="Mitchell K.J."/>
        </authorList>
    </citation>
    <scope>NUCLEOTIDE SEQUENCE [LARGE SCALE GENOMIC DNA]</scope>
</reference>
<keyword evidence="2" id="KW-1185">Reference proteome</keyword>
<dbReference type="KEGG" id="vg:19526452"/>
<organism evidence="1 2">
    <name type="scientific">Bacillus phage CAM003</name>
    <dbReference type="NCBI Taxonomy" id="1486657"/>
    <lineage>
        <taxon>Viruses</taxon>
        <taxon>Duplodnaviria</taxon>
        <taxon>Heunggongvirae</taxon>
        <taxon>Uroviricota</taxon>
        <taxon>Caudoviricetes</taxon>
        <taxon>Herelleviridae</taxon>
        <taxon>Bastillevirinae</taxon>
        <taxon>Bastillevirus</taxon>
        <taxon>Bastillevirus CAM003</taxon>
    </lineage>
</organism>
<proteinExistence type="predicted"/>
<name>A0A024B084_9CAUD</name>
<dbReference type="EMBL" id="KJ489397">
    <property type="protein sequence ID" value="AHZ09586.1"/>
    <property type="molecule type" value="Genomic_DNA"/>
</dbReference>
<accession>A0A024B084</accession>
<sequence>MFTLYTFTYGALCKHDFDDASTAIAFMITGVDAGDFTPASLWERTPEGAKVVFNRQELRDIYIES</sequence>